<feature type="transmembrane region" description="Helical" evidence="8">
    <location>
        <begin position="419"/>
        <end position="445"/>
    </location>
</feature>
<organism evidence="10 11">
    <name type="scientific">Thermus tengchongensis</name>
    <dbReference type="NCBI Taxonomy" id="1214928"/>
    <lineage>
        <taxon>Bacteria</taxon>
        <taxon>Thermotogati</taxon>
        <taxon>Deinococcota</taxon>
        <taxon>Deinococci</taxon>
        <taxon>Thermales</taxon>
        <taxon>Thermaceae</taxon>
        <taxon>Thermus</taxon>
    </lineage>
</organism>
<comment type="caution">
    <text evidence="10">The sequence shown here is derived from an EMBL/GenBank/DDBJ whole genome shotgun (WGS) entry which is preliminary data.</text>
</comment>
<dbReference type="AlphaFoldDB" id="A0A4Y9FEI0"/>
<feature type="transmembrane region" description="Helical" evidence="8">
    <location>
        <begin position="367"/>
        <end position="385"/>
    </location>
</feature>
<keyword evidence="6 8" id="KW-1133">Transmembrane helix</keyword>
<feature type="domain" description="ABC transmembrane type-1" evidence="9">
    <location>
        <begin position="306"/>
        <end position="487"/>
    </location>
</feature>
<gene>
    <name evidence="10" type="ORF">E0687_05955</name>
</gene>
<dbReference type="PANTHER" id="PTHR43357:SF3">
    <property type="entry name" value="FE(3+)-TRANSPORT SYSTEM PERMEASE PROTEIN FBPB 2"/>
    <property type="match status" value="1"/>
</dbReference>
<dbReference type="EMBL" id="SJZF01000008">
    <property type="protein sequence ID" value="TFU26548.1"/>
    <property type="molecule type" value="Genomic_DNA"/>
</dbReference>
<evidence type="ECO:0000256" key="7">
    <source>
        <dbReference type="ARBA" id="ARBA00023136"/>
    </source>
</evidence>
<evidence type="ECO:0000313" key="11">
    <source>
        <dbReference type="Proteomes" id="UP000297668"/>
    </source>
</evidence>
<feature type="transmembrane region" description="Helical" evidence="8">
    <location>
        <begin position="85"/>
        <end position="106"/>
    </location>
</feature>
<feature type="transmembrane region" description="Helical" evidence="8">
    <location>
        <begin position="52"/>
        <end position="78"/>
    </location>
</feature>
<comment type="subcellular location">
    <subcellularLocation>
        <location evidence="1">Cell inner membrane</location>
        <topology evidence="1">Multi-pass membrane protein</topology>
    </subcellularLocation>
</comment>
<dbReference type="GO" id="GO:0005886">
    <property type="term" value="C:plasma membrane"/>
    <property type="evidence" value="ECO:0007669"/>
    <property type="project" value="UniProtKB-SubCell"/>
</dbReference>
<feature type="transmembrane region" description="Helical" evidence="8">
    <location>
        <begin position="112"/>
        <end position="134"/>
    </location>
</feature>
<keyword evidence="3" id="KW-1003">Cell membrane</keyword>
<evidence type="ECO:0000256" key="4">
    <source>
        <dbReference type="ARBA" id="ARBA00022519"/>
    </source>
</evidence>
<name>A0A4Y9FEI0_9DEIN</name>
<evidence type="ECO:0000256" key="5">
    <source>
        <dbReference type="ARBA" id="ARBA00022692"/>
    </source>
</evidence>
<keyword evidence="7 8" id="KW-0472">Membrane</keyword>
<dbReference type="InterPro" id="IPR035906">
    <property type="entry name" value="MetI-like_sf"/>
</dbReference>
<feature type="transmembrane region" description="Helical" evidence="8">
    <location>
        <begin position="259"/>
        <end position="277"/>
    </location>
</feature>
<proteinExistence type="predicted"/>
<reference evidence="10 11" key="1">
    <citation type="submission" date="2019-03" db="EMBL/GenBank/DDBJ databases">
        <title>Thermus tengchongensis species for the arsenic transformation mechanism.</title>
        <authorList>
            <person name="Yuan G.C."/>
        </authorList>
    </citation>
    <scope>NUCLEOTIDE SEQUENCE [LARGE SCALE GENOMIC DNA]</scope>
    <source>
        <strain evidence="10 11">15W</strain>
    </source>
</reference>
<feature type="transmembrane region" description="Helical" evidence="8">
    <location>
        <begin position="220"/>
        <end position="238"/>
    </location>
</feature>
<protein>
    <submittedName>
        <fullName evidence="10">ABC transporter permease</fullName>
    </submittedName>
</protein>
<evidence type="ECO:0000313" key="10">
    <source>
        <dbReference type="EMBL" id="TFU26548.1"/>
    </source>
</evidence>
<accession>A0A4Y9FEI0</accession>
<dbReference type="InterPro" id="IPR000515">
    <property type="entry name" value="MetI-like"/>
</dbReference>
<evidence type="ECO:0000259" key="9">
    <source>
        <dbReference type="PROSITE" id="PS50928"/>
    </source>
</evidence>
<evidence type="ECO:0000256" key="6">
    <source>
        <dbReference type="ARBA" id="ARBA00022989"/>
    </source>
</evidence>
<dbReference type="PANTHER" id="PTHR43357">
    <property type="entry name" value="INNER MEMBRANE ABC TRANSPORTER PERMEASE PROTEIN YDCV"/>
    <property type="match status" value="1"/>
</dbReference>
<dbReference type="SUPFAM" id="SSF161098">
    <property type="entry name" value="MetI-like"/>
    <property type="match status" value="2"/>
</dbReference>
<dbReference type="GO" id="GO:0055085">
    <property type="term" value="P:transmembrane transport"/>
    <property type="evidence" value="ECO:0007669"/>
    <property type="project" value="InterPro"/>
</dbReference>
<sequence length="490" mass="51243">MTHSPPFGRAPVAAWPWLLAGLLALPLLALFLRGFPALPGTAKDLDVVLTSLLLATAGSLITLALALGLAVLGVLGGVGRTLEALLLLGYLVPPFVTGIGVLFSLQAFGVRIYGVPGILLAWALHYAPLAYLLLKPQVRVAMGLLAAARVHGVGGAKALRVFLPPLLPPLLVAGGTLYLALLGNFGVPAVLGLPERVYVLPTLAYARLLSPTAQDPLGEAAALGLWLGLLALPVVLLGRAGLLEAKESLLPPARPAYRLLFALYALLALLLVLLGLLREALLNPYTGAWDPVFAQALDLPLVQKGLRNSLLLALGATLLLLLLALALRPFPGLLRRVRGVLDLHYLLPGTLLGVGLILLLAPTPLYATPWLLLLAYLLNFAALALRALEGGLGVEGAVLAGRVHGLGRLRAWLRIGYPLLLPSAFAGAFLIFPLAFAEITLSALLYAPGAETIGVAVLSALNGGLYREASALGLVLMAFSALALLGRPRW</sequence>
<feature type="domain" description="ABC transmembrane type-1" evidence="9">
    <location>
        <begin position="48"/>
        <end position="238"/>
    </location>
</feature>
<feature type="transmembrane region" description="Helical" evidence="8">
    <location>
        <begin position="12"/>
        <end position="32"/>
    </location>
</feature>
<feature type="transmembrane region" description="Helical" evidence="8">
    <location>
        <begin position="170"/>
        <end position="191"/>
    </location>
</feature>
<dbReference type="Gene3D" id="1.10.3720.10">
    <property type="entry name" value="MetI-like"/>
    <property type="match status" value="2"/>
</dbReference>
<dbReference type="PROSITE" id="PS50928">
    <property type="entry name" value="ABC_TM1"/>
    <property type="match status" value="2"/>
</dbReference>
<keyword evidence="5 8" id="KW-0812">Transmembrane</keyword>
<evidence type="ECO:0000256" key="2">
    <source>
        <dbReference type="ARBA" id="ARBA00022448"/>
    </source>
</evidence>
<feature type="transmembrane region" description="Helical" evidence="8">
    <location>
        <begin position="309"/>
        <end position="327"/>
    </location>
</feature>
<keyword evidence="2" id="KW-0813">Transport</keyword>
<feature type="transmembrane region" description="Helical" evidence="8">
    <location>
        <begin position="465"/>
        <end position="485"/>
    </location>
</feature>
<keyword evidence="4" id="KW-0997">Cell inner membrane</keyword>
<dbReference type="Proteomes" id="UP000297668">
    <property type="component" value="Unassembled WGS sequence"/>
</dbReference>
<evidence type="ECO:0000256" key="3">
    <source>
        <dbReference type="ARBA" id="ARBA00022475"/>
    </source>
</evidence>
<evidence type="ECO:0000256" key="8">
    <source>
        <dbReference type="SAM" id="Phobius"/>
    </source>
</evidence>
<feature type="transmembrane region" description="Helical" evidence="8">
    <location>
        <begin position="339"/>
        <end position="361"/>
    </location>
</feature>
<evidence type="ECO:0000256" key="1">
    <source>
        <dbReference type="ARBA" id="ARBA00004429"/>
    </source>
</evidence>